<evidence type="ECO:0000256" key="1">
    <source>
        <dbReference type="ARBA" id="ARBA00008857"/>
    </source>
</evidence>
<dbReference type="SUPFAM" id="SSF56349">
    <property type="entry name" value="DNA breaking-rejoining enzymes"/>
    <property type="match status" value="1"/>
</dbReference>
<dbReference type="InterPro" id="IPR010998">
    <property type="entry name" value="Integrase_recombinase_N"/>
</dbReference>
<dbReference type="InterPro" id="IPR050090">
    <property type="entry name" value="Tyrosine_recombinase_XerCD"/>
</dbReference>
<sequence length="358" mass="39431">MNNGAGYPFPPDDETHALSLVAYGERRWPAAMHGLEPLTMSPYQAGWRLRVVPSIGHVPVREVTRRVVNRALHCWIADECGLSTVKNSLAVLVRVLEQAVRDGALDANPARVAGWQQEFQRAQRERATPRALALPDVRTLDRLAASLVERSADGYQGWGDAVRFAAWTGTRFSEVSGLRAQDIDVSTWTWHVRRFTVSEPDGPGERACRGRHQRVVPLRPAVRDLAAARLEAARHTPQARLFTGPDGSRFTAAVLRDSTRWDDVVTELGHEYLRRQDLRHTGLTWMADAGLPLPLLCGAVGRPLEDARRYLPPDLHPLPAQSHREPPAGQAPAPTSGGGRTLFPHGPGGDVRPPPTGR</sequence>
<dbReference type="Proteomes" id="UP000600080">
    <property type="component" value="Unassembled WGS sequence"/>
</dbReference>
<name>A0ABQ2JKK1_9ACTN</name>
<dbReference type="PANTHER" id="PTHR30349:SF64">
    <property type="entry name" value="PROPHAGE INTEGRASE INTD-RELATED"/>
    <property type="match status" value="1"/>
</dbReference>
<evidence type="ECO:0000256" key="3">
    <source>
        <dbReference type="ARBA" id="ARBA00023172"/>
    </source>
</evidence>
<dbReference type="RefSeq" id="WP_189099252.1">
    <property type="nucleotide sequence ID" value="NZ_BMND01000014.1"/>
</dbReference>
<dbReference type="GeneID" id="301549335"/>
<dbReference type="Gene3D" id="1.10.150.130">
    <property type="match status" value="1"/>
</dbReference>
<dbReference type="EMBL" id="BMND01000014">
    <property type="protein sequence ID" value="GGN48659.1"/>
    <property type="molecule type" value="Genomic_DNA"/>
</dbReference>
<keyword evidence="3" id="KW-0233">DNA recombination</keyword>
<feature type="domain" description="Tyr recombinase" evidence="5">
    <location>
        <begin position="133"/>
        <end position="325"/>
    </location>
</feature>
<gene>
    <name evidence="6" type="ORF">GCM10012285_35950</name>
</gene>
<evidence type="ECO:0000259" key="5">
    <source>
        <dbReference type="PROSITE" id="PS51898"/>
    </source>
</evidence>
<keyword evidence="2" id="KW-0238">DNA-binding</keyword>
<reference evidence="7" key="1">
    <citation type="journal article" date="2019" name="Int. J. Syst. Evol. Microbiol.">
        <title>The Global Catalogue of Microorganisms (GCM) 10K type strain sequencing project: providing services to taxonomists for standard genome sequencing and annotation.</title>
        <authorList>
            <consortium name="The Broad Institute Genomics Platform"/>
            <consortium name="The Broad Institute Genome Sequencing Center for Infectious Disease"/>
            <person name="Wu L."/>
            <person name="Ma J."/>
        </authorList>
    </citation>
    <scope>NUCLEOTIDE SEQUENCE [LARGE SCALE GENOMIC DNA]</scope>
    <source>
        <strain evidence="7">CGMCC 4.7323</strain>
    </source>
</reference>
<protein>
    <submittedName>
        <fullName evidence="6">Integrase</fullName>
    </submittedName>
</protein>
<dbReference type="Pfam" id="PF00589">
    <property type="entry name" value="Phage_integrase"/>
    <property type="match status" value="1"/>
</dbReference>
<dbReference type="PROSITE" id="PS51898">
    <property type="entry name" value="TYR_RECOMBINASE"/>
    <property type="match status" value="1"/>
</dbReference>
<dbReference type="InterPro" id="IPR002104">
    <property type="entry name" value="Integrase_catalytic"/>
</dbReference>
<evidence type="ECO:0000256" key="2">
    <source>
        <dbReference type="ARBA" id="ARBA00023125"/>
    </source>
</evidence>
<comment type="caution">
    <text evidence="6">The sequence shown here is derived from an EMBL/GenBank/DDBJ whole genome shotgun (WGS) entry which is preliminary data.</text>
</comment>
<evidence type="ECO:0000313" key="7">
    <source>
        <dbReference type="Proteomes" id="UP000600080"/>
    </source>
</evidence>
<dbReference type="PANTHER" id="PTHR30349">
    <property type="entry name" value="PHAGE INTEGRASE-RELATED"/>
    <property type="match status" value="1"/>
</dbReference>
<dbReference type="InterPro" id="IPR013762">
    <property type="entry name" value="Integrase-like_cat_sf"/>
</dbReference>
<evidence type="ECO:0000256" key="4">
    <source>
        <dbReference type="SAM" id="MobiDB-lite"/>
    </source>
</evidence>
<proteinExistence type="inferred from homology"/>
<dbReference type="Gene3D" id="1.10.443.10">
    <property type="entry name" value="Intergrase catalytic core"/>
    <property type="match status" value="1"/>
</dbReference>
<feature type="region of interest" description="Disordered" evidence="4">
    <location>
        <begin position="310"/>
        <end position="358"/>
    </location>
</feature>
<organism evidence="6 7">
    <name type="scientific">Streptomyces kronopolitis</name>
    <dbReference type="NCBI Taxonomy" id="1612435"/>
    <lineage>
        <taxon>Bacteria</taxon>
        <taxon>Bacillati</taxon>
        <taxon>Actinomycetota</taxon>
        <taxon>Actinomycetes</taxon>
        <taxon>Kitasatosporales</taxon>
        <taxon>Streptomycetaceae</taxon>
        <taxon>Streptomyces</taxon>
    </lineage>
</organism>
<comment type="similarity">
    <text evidence="1">Belongs to the 'phage' integrase family.</text>
</comment>
<accession>A0ABQ2JKK1</accession>
<dbReference type="InterPro" id="IPR011010">
    <property type="entry name" value="DNA_brk_join_enz"/>
</dbReference>
<keyword evidence="7" id="KW-1185">Reference proteome</keyword>
<evidence type="ECO:0000313" key="6">
    <source>
        <dbReference type="EMBL" id="GGN48659.1"/>
    </source>
</evidence>